<name>A0A0E9N6T7_9BACT</name>
<comment type="similarity">
    <text evidence="1">Belongs to the ABC-4 integral membrane protein family. FtsX subfamily.</text>
</comment>
<dbReference type="Proteomes" id="UP000033121">
    <property type="component" value="Unassembled WGS sequence"/>
</dbReference>
<evidence type="ECO:0000313" key="4">
    <source>
        <dbReference type="EMBL" id="GAO45060.1"/>
    </source>
</evidence>
<dbReference type="Pfam" id="PF18075">
    <property type="entry name" value="FtsX_ECD"/>
    <property type="match status" value="1"/>
</dbReference>
<keyword evidence="1" id="KW-0132">Cell division</keyword>
<evidence type="ECO:0000259" key="3">
    <source>
        <dbReference type="Pfam" id="PF18075"/>
    </source>
</evidence>
<dbReference type="GO" id="GO:0051301">
    <property type="term" value="P:cell division"/>
    <property type="evidence" value="ECO:0007669"/>
    <property type="project" value="UniProtKB-KW"/>
</dbReference>
<feature type="transmembrane region" description="Helical" evidence="2">
    <location>
        <begin position="266"/>
        <end position="286"/>
    </location>
</feature>
<feature type="transmembrane region" description="Helical" evidence="2">
    <location>
        <begin position="176"/>
        <end position="195"/>
    </location>
</feature>
<dbReference type="GO" id="GO:0016020">
    <property type="term" value="C:membrane"/>
    <property type="evidence" value="ECO:0007669"/>
    <property type="project" value="InterPro"/>
</dbReference>
<organism evidence="4 5">
    <name type="scientific">Flavihumibacter petaseus NBRC 106054</name>
    <dbReference type="NCBI Taxonomy" id="1220578"/>
    <lineage>
        <taxon>Bacteria</taxon>
        <taxon>Pseudomonadati</taxon>
        <taxon>Bacteroidota</taxon>
        <taxon>Chitinophagia</taxon>
        <taxon>Chitinophagales</taxon>
        <taxon>Chitinophagaceae</taxon>
        <taxon>Flavihumibacter</taxon>
    </lineage>
</organism>
<proteinExistence type="inferred from homology"/>
<sequence length="304" mass="34095">MSLAASTNPLKIYKMTQIGKSSAKRSQPSYFMSILGVSLVLFILGLLGWIVINANKLGQYFKENVEVRVYLRENINEKDSVTLVQYIANKPYVKEYEYITKEMARAKFLADGNEDWKNILDVNPLPASIDFKLRNQYVHADSLAAIKADLMQNIGVNDVQYPQSLVSNLNENVRKISLILLIIAIVLCVVVIVLIDNTIKLAMFSNRFLIKTMQMVGATRGFISKPMDLRAVINGTISGLIALAGILVLVVFAEKQLPELRAMRDITWLTLLGIGIVVLGILISLLSTHRSVVKYLKMKLDELY</sequence>
<dbReference type="PANTHER" id="PTHR47755">
    <property type="entry name" value="CELL DIVISION PROTEIN FTSX"/>
    <property type="match status" value="1"/>
</dbReference>
<dbReference type="InterPro" id="IPR004513">
    <property type="entry name" value="FtsX"/>
</dbReference>
<keyword evidence="2" id="KW-1133">Transmembrane helix</keyword>
<feature type="domain" description="FtsX extracellular" evidence="3">
    <location>
        <begin position="65"/>
        <end position="159"/>
    </location>
</feature>
<keyword evidence="1 2" id="KW-0472">Membrane</keyword>
<reference evidence="4 5" key="1">
    <citation type="submission" date="2015-04" db="EMBL/GenBank/DDBJ databases">
        <title>Whole genome shotgun sequence of Flavihumibacter petaseus NBRC 106054.</title>
        <authorList>
            <person name="Miyazawa S."/>
            <person name="Hosoyama A."/>
            <person name="Hashimoto M."/>
            <person name="Noguchi M."/>
            <person name="Tsuchikane K."/>
            <person name="Ohji S."/>
            <person name="Yamazoe A."/>
            <person name="Ichikawa N."/>
            <person name="Kimura A."/>
            <person name="Fujita N."/>
        </authorList>
    </citation>
    <scope>NUCLEOTIDE SEQUENCE [LARGE SCALE GENOMIC DNA]</scope>
    <source>
        <strain evidence="4 5">NBRC 106054</strain>
    </source>
</reference>
<dbReference type="PANTHER" id="PTHR47755:SF1">
    <property type="entry name" value="CELL DIVISION PROTEIN FTSX"/>
    <property type="match status" value="1"/>
</dbReference>
<evidence type="ECO:0000256" key="2">
    <source>
        <dbReference type="SAM" id="Phobius"/>
    </source>
</evidence>
<protein>
    <recommendedName>
        <fullName evidence="1">Cell division protein FtsX</fullName>
    </recommendedName>
</protein>
<dbReference type="AlphaFoldDB" id="A0A0E9N6T7"/>
<feature type="transmembrane region" description="Helical" evidence="2">
    <location>
        <begin position="30"/>
        <end position="52"/>
    </location>
</feature>
<dbReference type="InterPro" id="IPR040690">
    <property type="entry name" value="FtsX_ECD"/>
</dbReference>
<keyword evidence="5" id="KW-1185">Reference proteome</keyword>
<evidence type="ECO:0000256" key="1">
    <source>
        <dbReference type="PIRNR" id="PIRNR003097"/>
    </source>
</evidence>
<keyword evidence="1" id="KW-0131">Cell cycle</keyword>
<evidence type="ECO:0000313" key="5">
    <source>
        <dbReference type="Proteomes" id="UP000033121"/>
    </source>
</evidence>
<dbReference type="Gene3D" id="3.30.70.3040">
    <property type="match status" value="1"/>
</dbReference>
<dbReference type="STRING" id="1220578.FPE01S_04_03030"/>
<feature type="transmembrane region" description="Helical" evidence="2">
    <location>
        <begin position="231"/>
        <end position="254"/>
    </location>
</feature>
<dbReference type="EMBL" id="BBWV01000004">
    <property type="protein sequence ID" value="GAO45060.1"/>
    <property type="molecule type" value="Genomic_DNA"/>
</dbReference>
<keyword evidence="1" id="KW-1003">Cell membrane</keyword>
<keyword evidence="2" id="KW-0812">Transmembrane</keyword>
<gene>
    <name evidence="4" type="ORF">FPE01S_04_03030</name>
</gene>
<dbReference type="PIRSF" id="PIRSF003097">
    <property type="entry name" value="FtsX"/>
    <property type="match status" value="1"/>
</dbReference>
<comment type="caution">
    <text evidence="4">The sequence shown here is derived from an EMBL/GenBank/DDBJ whole genome shotgun (WGS) entry which is preliminary data.</text>
</comment>
<accession>A0A0E9N6T7</accession>